<sequence length="271" mass="28828">MNKVYVITGGTGGMGKAIARRFGHQGHLLLVDVNEERLIQTVNELAIEGITSVTTRKVDITDEQQVNELATITGEIGELGAIIHTAGLSPTMGEPRRILEVNSIGTGLILKAFLPLATQETVAVCIASNGGHMVPRNAAYNSILTHPLEPEFLNQMEQIAGSSEAAYAFSKLGVLLMVEDQAMEWGQKGARIVSLSPGTINTPMGRQEASKQEAMKVLLANTPLGREGEADEIASAVQFLCSSNASYITGTDLLVDGGTTAGMRRLAQLKQ</sequence>
<dbReference type="CDD" id="cd05233">
    <property type="entry name" value="SDR_c"/>
    <property type="match status" value="1"/>
</dbReference>
<dbReference type="Proteomes" id="UP000093309">
    <property type="component" value="Unassembled WGS sequence"/>
</dbReference>
<accession>A0A1C0ZVP3</accession>
<dbReference type="GO" id="GO:0016616">
    <property type="term" value="F:oxidoreductase activity, acting on the CH-OH group of donors, NAD or NADP as acceptor"/>
    <property type="evidence" value="ECO:0007669"/>
    <property type="project" value="TreeGrafter"/>
</dbReference>
<dbReference type="SUPFAM" id="SSF51735">
    <property type="entry name" value="NAD(P)-binding Rossmann-fold domains"/>
    <property type="match status" value="1"/>
</dbReference>
<name>A0A1C0ZVP3_9BACL</name>
<dbReference type="Pfam" id="PF00106">
    <property type="entry name" value="adh_short"/>
    <property type="match status" value="1"/>
</dbReference>
<dbReference type="InterPro" id="IPR002347">
    <property type="entry name" value="SDR_fam"/>
</dbReference>
<comment type="caution">
    <text evidence="2">The sequence shown here is derived from an EMBL/GenBank/DDBJ whole genome shotgun (WGS) entry which is preliminary data.</text>
</comment>
<dbReference type="STRING" id="512399.A8709_30305"/>
<evidence type="ECO:0000313" key="2">
    <source>
        <dbReference type="EMBL" id="OCT12147.1"/>
    </source>
</evidence>
<evidence type="ECO:0000313" key="3">
    <source>
        <dbReference type="Proteomes" id="UP000093309"/>
    </source>
</evidence>
<dbReference type="EMBL" id="LYPC01000027">
    <property type="protein sequence ID" value="OCT12147.1"/>
    <property type="molecule type" value="Genomic_DNA"/>
</dbReference>
<proteinExistence type="inferred from homology"/>
<organism evidence="2 3">
    <name type="scientific">Paenibacillus pectinilyticus</name>
    <dbReference type="NCBI Taxonomy" id="512399"/>
    <lineage>
        <taxon>Bacteria</taxon>
        <taxon>Bacillati</taxon>
        <taxon>Bacillota</taxon>
        <taxon>Bacilli</taxon>
        <taxon>Bacillales</taxon>
        <taxon>Paenibacillaceae</taxon>
        <taxon>Paenibacillus</taxon>
    </lineage>
</organism>
<keyword evidence="3" id="KW-1185">Reference proteome</keyword>
<gene>
    <name evidence="2" type="ORF">A8709_30305</name>
</gene>
<dbReference type="PRINTS" id="PR00081">
    <property type="entry name" value="GDHRDH"/>
</dbReference>
<reference evidence="3" key="1">
    <citation type="submission" date="2016-05" db="EMBL/GenBank/DDBJ databases">
        <title>Paenibacillus oryzae. sp. nov., isolated from the rice root.</title>
        <authorList>
            <person name="Zhang J."/>
            <person name="Zhang X."/>
        </authorList>
    </citation>
    <scope>NUCLEOTIDE SEQUENCE [LARGE SCALE GENOMIC DNA]</scope>
    <source>
        <strain evidence="3">KCTC13222</strain>
    </source>
</reference>
<evidence type="ECO:0008006" key="4">
    <source>
        <dbReference type="Google" id="ProtNLM"/>
    </source>
</evidence>
<dbReference type="Pfam" id="PF13561">
    <property type="entry name" value="adh_short_C2"/>
    <property type="match status" value="1"/>
</dbReference>
<dbReference type="PANTHER" id="PTHR42760">
    <property type="entry name" value="SHORT-CHAIN DEHYDROGENASES/REDUCTASES FAMILY MEMBER"/>
    <property type="match status" value="1"/>
</dbReference>
<dbReference type="InterPro" id="IPR036291">
    <property type="entry name" value="NAD(P)-bd_dom_sf"/>
</dbReference>
<dbReference type="Gene3D" id="3.40.50.720">
    <property type="entry name" value="NAD(P)-binding Rossmann-like Domain"/>
    <property type="match status" value="1"/>
</dbReference>
<protein>
    <recommendedName>
        <fullName evidence="4">Short-chain dehydrogenase</fullName>
    </recommendedName>
</protein>
<evidence type="ECO:0000256" key="1">
    <source>
        <dbReference type="ARBA" id="ARBA00006484"/>
    </source>
</evidence>
<dbReference type="OrthoDB" id="9803333at2"/>
<dbReference type="AlphaFoldDB" id="A0A1C0ZVP3"/>
<dbReference type="RefSeq" id="WP_065856165.1">
    <property type="nucleotide sequence ID" value="NZ_LYPC01000027.1"/>
</dbReference>
<comment type="similarity">
    <text evidence="1">Belongs to the short-chain dehydrogenases/reductases (SDR) family.</text>
</comment>